<keyword evidence="1" id="KW-0472">Membrane</keyword>
<proteinExistence type="predicted"/>
<dbReference type="EMBL" id="BTGD01000003">
    <property type="protein sequence ID" value="GMM54695.1"/>
    <property type="molecule type" value="Genomic_DNA"/>
</dbReference>
<dbReference type="Proteomes" id="UP001377567">
    <property type="component" value="Unassembled WGS sequence"/>
</dbReference>
<sequence length="467" mass="53248">MSAISSRIAALRSKFTLLSRNKRWIIGVGSAATVTFGTGYYLTKYRGARNGSLSQHSYANSYSERYRYPGTIEKSLQEAIWDESNNANYQYEKSLAEYSDVLERLQELGVNPLTDEYTRVELKIADMLEKMNRHENAKTVYLEMLYRFFEALNTPGAVPDDMRPDLIRKDLRVLIKSLEMNRDVDVGKRNLLAHLLLAQEEILMRSPELKQFFDSKREKAERLVKGRPINAAEFKTFVNDDNIKFTDDGYMILDIQKNTSAWEPFKEEFFTARDLYTAYCLSAKDVPSALSCKMTTVQWMVMADMPPGQILLAQANLGALLYLQAEKFESDLYQIDTKCKADPGFADDEKVVKALRYLRKNRDTCLQMSGQCYDSVIKFTNEHSKLRYHMQDQLDNSIPQSLALSTYGKGILNLHGGTLEKAERFLIDAITLAKQTDFEELIKEAEGELQKTRDLKASAAGSPTAAK</sequence>
<dbReference type="PANTHER" id="PTHR28142:SF1">
    <property type="entry name" value="MITOCHONDRIAL INNER MEMBRANE I-AAA PROTEASE SUPERCOMPLEX SUBUNIT MGR3-RELATED"/>
    <property type="match status" value="1"/>
</dbReference>
<evidence type="ECO:0000313" key="3">
    <source>
        <dbReference type="Proteomes" id="UP001377567"/>
    </source>
</evidence>
<dbReference type="InterPro" id="IPR040201">
    <property type="entry name" value="Mrg3-like"/>
</dbReference>
<comment type="caution">
    <text evidence="2">The sequence shown here is derived from an EMBL/GenBank/DDBJ whole genome shotgun (WGS) entry which is preliminary data.</text>
</comment>
<protein>
    <submittedName>
        <fullName evidence="2">Mgr3 protein</fullName>
    </submittedName>
</protein>
<name>A0AAV5RTE0_MAUHU</name>
<keyword evidence="1" id="KW-1133">Transmembrane helix</keyword>
<reference evidence="2 3" key="1">
    <citation type="journal article" date="2023" name="Elife">
        <title>Identification of key yeast species and microbe-microbe interactions impacting larval growth of Drosophila in the wild.</title>
        <authorList>
            <person name="Mure A."/>
            <person name="Sugiura Y."/>
            <person name="Maeda R."/>
            <person name="Honda K."/>
            <person name="Sakurai N."/>
            <person name="Takahashi Y."/>
            <person name="Watada M."/>
            <person name="Katoh T."/>
            <person name="Gotoh A."/>
            <person name="Gotoh Y."/>
            <person name="Taniguchi I."/>
            <person name="Nakamura K."/>
            <person name="Hayashi T."/>
            <person name="Katayama T."/>
            <person name="Uemura T."/>
            <person name="Hattori Y."/>
        </authorList>
    </citation>
    <scope>NUCLEOTIDE SEQUENCE [LARGE SCALE GENOMIC DNA]</scope>
    <source>
        <strain evidence="2 3">KH-74</strain>
    </source>
</reference>
<dbReference type="AlphaFoldDB" id="A0AAV5RTE0"/>
<dbReference type="GO" id="GO:0051787">
    <property type="term" value="F:misfolded protein binding"/>
    <property type="evidence" value="ECO:0007669"/>
    <property type="project" value="TreeGrafter"/>
</dbReference>
<dbReference type="GO" id="GO:0031942">
    <property type="term" value="C:i-AAA complex"/>
    <property type="evidence" value="ECO:0007669"/>
    <property type="project" value="TreeGrafter"/>
</dbReference>
<keyword evidence="3" id="KW-1185">Reference proteome</keyword>
<evidence type="ECO:0000256" key="1">
    <source>
        <dbReference type="SAM" id="Phobius"/>
    </source>
</evidence>
<gene>
    <name evidence="2" type="ORF">DAKH74_013110</name>
</gene>
<organism evidence="2 3">
    <name type="scientific">Maudiozyma humilis</name>
    <name type="common">Sour dough yeast</name>
    <name type="synonym">Kazachstania humilis</name>
    <dbReference type="NCBI Taxonomy" id="51915"/>
    <lineage>
        <taxon>Eukaryota</taxon>
        <taxon>Fungi</taxon>
        <taxon>Dikarya</taxon>
        <taxon>Ascomycota</taxon>
        <taxon>Saccharomycotina</taxon>
        <taxon>Saccharomycetes</taxon>
        <taxon>Saccharomycetales</taxon>
        <taxon>Saccharomycetaceae</taxon>
        <taxon>Maudiozyma</taxon>
    </lineage>
</organism>
<evidence type="ECO:0000313" key="2">
    <source>
        <dbReference type="EMBL" id="GMM54695.1"/>
    </source>
</evidence>
<dbReference type="PANTHER" id="PTHR28142">
    <property type="entry name" value="MITOCHONDRIAL INNER MEMBRANE I-AAA PROTEASE SUPERCOMPLEX SUBUNIT MGR3-RELATED"/>
    <property type="match status" value="1"/>
</dbReference>
<dbReference type="CDD" id="cd24145">
    <property type="entry name" value="Mgr3-like"/>
    <property type="match status" value="1"/>
</dbReference>
<keyword evidence="1" id="KW-0812">Transmembrane</keyword>
<accession>A0AAV5RTE0</accession>
<feature type="transmembrane region" description="Helical" evidence="1">
    <location>
        <begin position="24"/>
        <end position="43"/>
    </location>
</feature>
<dbReference type="GO" id="GO:0006515">
    <property type="term" value="P:protein quality control for misfolded or incompletely synthesized proteins"/>
    <property type="evidence" value="ECO:0007669"/>
    <property type="project" value="TreeGrafter"/>
</dbReference>